<dbReference type="Proteomes" id="UP000033428">
    <property type="component" value="Unassembled WGS sequence"/>
</dbReference>
<dbReference type="PANTHER" id="PTHR35177:SF2">
    <property type="entry name" value="HYDROGENASE MATURATION FACTOR HYBG"/>
    <property type="match status" value="1"/>
</dbReference>
<dbReference type="InterPro" id="IPR001109">
    <property type="entry name" value="Hydrogenase_HupF/HypC"/>
</dbReference>
<comment type="caution">
    <text evidence="2">The sequence shown here is derived from an EMBL/GenBank/DDBJ whole genome shotgun (WGS) entry which is preliminary data.</text>
</comment>
<evidence type="ECO:0000313" key="3">
    <source>
        <dbReference type="Proteomes" id="UP000033428"/>
    </source>
</evidence>
<dbReference type="GO" id="GO:1902670">
    <property type="term" value="F:carbon dioxide binding"/>
    <property type="evidence" value="ECO:0007669"/>
    <property type="project" value="TreeGrafter"/>
</dbReference>
<dbReference type="Gene3D" id="2.30.30.140">
    <property type="match status" value="1"/>
</dbReference>
<dbReference type="Pfam" id="PF01455">
    <property type="entry name" value="HupF_HypC"/>
    <property type="match status" value="1"/>
</dbReference>
<dbReference type="PANTHER" id="PTHR35177">
    <property type="entry name" value="HYDROGENASE MATURATION FACTOR HYBG"/>
    <property type="match status" value="1"/>
</dbReference>
<dbReference type="SUPFAM" id="SSF159127">
    <property type="entry name" value="HupF/HypC-like"/>
    <property type="match status" value="1"/>
</dbReference>
<organism evidence="2 3">
    <name type="scientific">Candidatus Omnitrophus magneticus</name>
    <dbReference type="NCBI Taxonomy" id="1609969"/>
    <lineage>
        <taxon>Bacteria</taxon>
        <taxon>Pseudomonadati</taxon>
        <taxon>Candidatus Omnitrophota</taxon>
        <taxon>Candidatus Omnitrophus</taxon>
    </lineage>
</organism>
<dbReference type="EMBL" id="JYNY01000227">
    <property type="protein sequence ID" value="KJJ85030.1"/>
    <property type="molecule type" value="Genomic_DNA"/>
</dbReference>
<dbReference type="GO" id="GO:0005506">
    <property type="term" value="F:iron ion binding"/>
    <property type="evidence" value="ECO:0007669"/>
    <property type="project" value="TreeGrafter"/>
</dbReference>
<dbReference type="AlphaFoldDB" id="A0A0F0CUB9"/>
<dbReference type="PRINTS" id="PR00445">
    <property type="entry name" value="HUPFHYPC"/>
</dbReference>
<evidence type="ECO:0000313" key="2">
    <source>
        <dbReference type="EMBL" id="KJJ85030.1"/>
    </source>
</evidence>
<name>A0A0F0CUB9_9BACT</name>
<dbReference type="GO" id="GO:0051604">
    <property type="term" value="P:protein maturation"/>
    <property type="evidence" value="ECO:0007669"/>
    <property type="project" value="TreeGrafter"/>
</dbReference>
<gene>
    <name evidence="2" type="ORF">OMAG_001104</name>
</gene>
<protein>
    <submittedName>
        <fullName evidence="2">Protein belonging to Hydrogenase expression/formation protein, HupF/HypC</fullName>
    </submittedName>
</protein>
<evidence type="ECO:0000256" key="1">
    <source>
        <dbReference type="ARBA" id="ARBA00006018"/>
    </source>
</evidence>
<keyword evidence="3" id="KW-1185">Reference proteome</keyword>
<accession>A0A0F0CUB9</accession>
<comment type="similarity">
    <text evidence="1">Belongs to the HupF/HypC family.</text>
</comment>
<proteinExistence type="inferred from homology"/>
<reference evidence="2 3" key="1">
    <citation type="submission" date="2015-02" db="EMBL/GenBank/DDBJ databases">
        <title>Single-cell genomics of uncultivated deep-branching MTB reveals a conserved set of magnetosome genes.</title>
        <authorList>
            <person name="Kolinko S."/>
            <person name="Richter M."/>
            <person name="Glockner F.O."/>
            <person name="Brachmann A."/>
            <person name="Schuler D."/>
        </authorList>
    </citation>
    <scope>NUCLEOTIDE SEQUENCE [LARGE SCALE GENOMIC DNA]</scope>
    <source>
        <strain evidence="2">SKK-01</strain>
    </source>
</reference>
<dbReference type="NCBIfam" id="TIGR00074">
    <property type="entry name" value="hypC_hupF"/>
    <property type="match status" value="1"/>
</dbReference>
<sequence length="73" mass="7958">MCWAIPAKVVEIKGKTAKVELGGAFKDVSLALMDNISNGDYVLVHAGFVIQKVDPENAKFTIEFFEKEGNVDA</sequence>